<dbReference type="RefSeq" id="WP_379284229.1">
    <property type="nucleotide sequence ID" value="NZ_JBHUGF010000011.1"/>
</dbReference>
<comment type="caution">
    <text evidence="1">The sequence shown here is derived from an EMBL/GenBank/DDBJ whole genome shotgun (WGS) entry which is preliminary data.</text>
</comment>
<accession>A0ABW4V1G8</accession>
<dbReference type="InterPro" id="IPR047729">
    <property type="entry name" value="Sce7726-like"/>
</dbReference>
<reference evidence="2" key="1">
    <citation type="journal article" date="2019" name="Int. J. Syst. Evol. Microbiol.">
        <title>The Global Catalogue of Microorganisms (GCM) 10K type strain sequencing project: providing services to taxonomists for standard genome sequencing and annotation.</title>
        <authorList>
            <consortium name="The Broad Institute Genomics Platform"/>
            <consortium name="The Broad Institute Genome Sequencing Center for Infectious Disease"/>
            <person name="Wu L."/>
            <person name="Ma J."/>
        </authorList>
    </citation>
    <scope>NUCLEOTIDE SEQUENCE [LARGE SCALE GENOMIC DNA]</scope>
    <source>
        <strain evidence="2">CGMCC 1.15067</strain>
    </source>
</reference>
<organism evidence="1 2">
    <name type="scientific">Paenibacillus nicotianae</name>
    <dbReference type="NCBI Taxonomy" id="1526551"/>
    <lineage>
        <taxon>Bacteria</taxon>
        <taxon>Bacillati</taxon>
        <taxon>Bacillota</taxon>
        <taxon>Bacilli</taxon>
        <taxon>Bacillales</taxon>
        <taxon>Paenibacillaceae</taxon>
        <taxon>Paenibacillus</taxon>
    </lineage>
</organism>
<dbReference type="Proteomes" id="UP001597403">
    <property type="component" value="Unassembled WGS sequence"/>
</dbReference>
<dbReference type="EMBL" id="JBHUGF010000011">
    <property type="protein sequence ID" value="MFD1992332.1"/>
    <property type="molecule type" value="Genomic_DNA"/>
</dbReference>
<evidence type="ECO:0000313" key="1">
    <source>
        <dbReference type="EMBL" id="MFD1992332.1"/>
    </source>
</evidence>
<name>A0ABW4V1G8_9BACL</name>
<sequence length="191" mass="22158">MKTRDIDIRTSLHFMLNQEHNNEPDTLILDELSVCQGDARIDVAVVNGEISGYEIKSESDTLVRLPLQTEYYNKVFDKVTILSAAKYLEDIKDIVPDWWGIIQAEKDDEGIIHFFTIRHPKKNNDIEAYALAQLLWRDEAINILKERGLQKGLLSKPRPVLWDALAKKIPITELQEEIRIRLKARSNWKAH</sequence>
<dbReference type="NCBIfam" id="NF033832">
    <property type="entry name" value="sce7726_fam"/>
    <property type="match status" value="1"/>
</dbReference>
<keyword evidence="2" id="KW-1185">Reference proteome</keyword>
<proteinExistence type="predicted"/>
<protein>
    <submittedName>
        <fullName evidence="1">Sce7726 family protein</fullName>
    </submittedName>
</protein>
<gene>
    <name evidence="1" type="ORF">ACFSGI_20375</name>
</gene>
<evidence type="ECO:0000313" key="2">
    <source>
        <dbReference type="Proteomes" id="UP001597403"/>
    </source>
</evidence>